<gene>
    <name evidence="1" type="ORF">RPERSI_LOCUS34700</name>
</gene>
<reference evidence="1" key="1">
    <citation type="submission" date="2021-06" db="EMBL/GenBank/DDBJ databases">
        <authorList>
            <person name="Kallberg Y."/>
            <person name="Tangrot J."/>
            <person name="Rosling A."/>
        </authorList>
    </citation>
    <scope>NUCLEOTIDE SEQUENCE</scope>
    <source>
        <strain evidence="1">MA461A</strain>
    </source>
</reference>
<proteinExistence type="predicted"/>
<protein>
    <submittedName>
        <fullName evidence="1">15865_t:CDS:1</fullName>
    </submittedName>
</protein>
<dbReference type="Proteomes" id="UP000789920">
    <property type="component" value="Unassembled WGS sequence"/>
</dbReference>
<name>A0ACA9SSE2_9GLOM</name>
<evidence type="ECO:0000313" key="2">
    <source>
        <dbReference type="Proteomes" id="UP000789920"/>
    </source>
</evidence>
<dbReference type="EMBL" id="CAJVQC010156611">
    <property type="protein sequence ID" value="CAG8847572.1"/>
    <property type="molecule type" value="Genomic_DNA"/>
</dbReference>
<feature type="non-terminal residue" evidence="1">
    <location>
        <position position="47"/>
    </location>
</feature>
<keyword evidence="2" id="KW-1185">Reference proteome</keyword>
<evidence type="ECO:0000313" key="1">
    <source>
        <dbReference type="EMBL" id="CAG8847572.1"/>
    </source>
</evidence>
<organism evidence="1 2">
    <name type="scientific">Racocetra persica</name>
    <dbReference type="NCBI Taxonomy" id="160502"/>
    <lineage>
        <taxon>Eukaryota</taxon>
        <taxon>Fungi</taxon>
        <taxon>Fungi incertae sedis</taxon>
        <taxon>Mucoromycota</taxon>
        <taxon>Glomeromycotina</taxon>
        <taxon>Glomeromycetes</taxon>
        <taxon>Diversisporales</taxon>
        <taxon>Gigasporaceae</taxon>
        <taxon>Racocetra</taxon>
    </lineage>
</organism>
<comment type="caution">
    <text evidence="1">The sequence shown here is derived from an EMBL/GenBank/DDBJ whole genome shotgun (WGS) entry which is preliminary data.</text>
</comment>
<sequence length="47" mass="5063">MVNEQSGVLSGDNPLRVNVSEPLTLAIIQAKCPKFAYGINRTHPADP</sequence>
<accession>A0ACA9SSE2</accession>